<evidence type="ECO:0000259" key="6">
    <source>
        <dbReference type="PROSITE" id="PS50089"/>
    </source>
</evidence>
<accession>V7AIF0</accession>
<gene>
    <name evidence="7" type="ORF">PHAVU_011G174600g</name>
</gene>
<keyword evidence="2 4" id="KW-0863">Zinc-finger</keyword>
<dbReference type="AlphaFoldDB" id="V7AIF0"/>
<dbReference type="OrthoDB" id="1711136at2759"/>
<organism evidence="7 8">
    <name type="scientific">Phaseolus vulgaris</name>
    <name type="common">Kidney bean</name>
    <name type="synonym">French bean</name>
    <dbReference type="NCBI Taxonomy" id="3885"/>
    <lineage>
        <taxon>Eukaryota</taxon>
        <taxon>Viridiplantae</taxon>
        <taxon>Streptophyta</taxon>
        <taxon>Embryophyta</taxon>
        <taxon>Tracheophyta</taxon>
        <taxon>Spermatophyta</taxon>
        <taxon>Magnoliopsida</taxon>
        <taxon>eudicotyledons</taxon>
        <taxon>Gunneridae</taxon>
        <taxon>Pentapetalae</taxon>
        <taxon>rosids</taxon>
        <taxon>fabids</taxon>
        <taxon>Fabales</taxon>
        <taxon>Fabaceae</taxon>
        <taxon>Papilionoideae</taxon>
        <taxon>50 kb inversion clade</taxon>
        <taxon>NPAAA clade</taxon>
        <taxon>indigoferoid/millettioid clade</taxon>
        <taxon>Phaseoleae</taxon>
        <taxon>Phaseolus</taxon>
    </lineage>
</organism>
<dbReference type="SMR" id="V7AIF0"/>
<keyword evidence="3" id="KW-0862">Zinc</keyword>
<keyword evidence="5" id="KW-0175">Coiled coil</keyword>
<dbReference type="Gramene" id="ESW05377">
    <property type="protein sequence ID" value="ESW05377"/>
    <property type="gene ID" value="PHAVU_011G174600g"/>
</dbReference>
<evidence type="ECO:0000313" key="8">
    <source>
        <dbReference type="Proteomes" id="UP000000226"/>
    </source>
</evidence>
<evidence type="ECO:0000256" key="3">
    <source>
        <dbReference type="ARBA" id="ARBA00022833"/>
    </source>
</evidence>
<evidence type="ECO:0000256" key="4">
    <source>
        <dbReference type="PROSITE-ProRule" id="PRU00175"/>
    </source>
</evidence>
<dbReference type="GO" id="GO:0008270">
    <property type="term" value="F:zinc ion binding"/>
    <property type="evidence" value="ECO:0007669"/>
    <property type="project" value="UniProtKB-KW"/>
</dbReference>
<keyword evidence="1" id="KW-0479">Metal-binding</keyword>
<dbReference type="OMA" id="ATIMNMY"/>
<proteinExistence type="predicted"/>
<feature type="coiled-coil region" evidence="5">
    <location>
        <begin position="148"/>
        <end position="178"/>
    </location>
</feature>
<dbReference type="FunFam" id="3.30.40.10:FF:000239">
    <property type="entry name" value="probable BOI-related E3 ubiquitin-protein ligase 2"/>
    <property type="match status" value="1"/>
</dbReference>
<protein>
    <recommendedName>
        <fullName evidence="6">RING-type domain-containing protein</fullName>
    </recommendedName>
</protein>
<dbReference type="eggNOG" id="KOG1100">
    <property type="taxonomic scope" value="Eukaryota"/>
</dbReference>
<dbReference type="EMBL" id="CM002298">
    <property type="protein sequence ID" value="ESW05377.1"/>
    <property type="molecule type" value="Genomic_DNA"/>
</dbReference>
<keyword evidence="8" id="KW-1185">Reference proteome</keyword>
<dbReference type="GO" id="GO:0004842">
    <property type="term" value="F:ubiquitin-protein transferase activity"/>
    <property type="evidence" value="ECO:0007669"/>
    <property type="project" value="TreeGrafter"/>
</dbReference>
<dbReference type="InterPro" id="IPR001841">
    <property type="entry name" value="Znf_RING"/>
</dbReference>
<dbReference type="PANTHER" id="PTHR42647">
    <property type="entry name" value="SBP (S-RIBONUCLEASE BINDING PROTEIN) FAMILY PROTEIN"/>
    <property type="match status" value="1"/>
</dbReference>
<feature type="coiled-coil region" evidence="5">
    <location>
        <begin position="275"/>
        <end position="302"/>
    </location>
</feature>
<name>V7AIF0_PHAVU</name>
<reference evidence="8" key="1">
    <citation type="journal article" date="2014" name="Nat. Genet.">
        <title>A reference genome for common bean and genome-wide analysis of dual domestications.</title>
        <authorList>
            <person name="Schmutz J."/>
            <person name="McClean P.E."/>
            <person name="Mamidi S."/>
            <person name="Wu G.A."/>
            <person name="Cannon S.B."/>
            <person name="Grimwood J."/>
            <person name="Jenkins J."/>
            <person name="Shu S."/>
            <person name="Song Q."/>
            <person name="Chavarro C."/>
            <person name="Torres-Torres M."/>
            <person name="Geffroy V."/>
            <person name="Moghaddam S.M."/>
            <person name="Gao D."/>
            <person name="Abernathy B."/>
            <person name="Barry K."/>
            <person name="Blair M."/>
            <person name="Brick M.A."/>
            <person name="Chovatia M."/>
            <person name="Gepts P."/>
            <person name="Goodstein D.M."/>
            <person name="Gonzales M."/>
            <person name="Hellsten U."/>
            <person name="Hyten D.L."/>
            <person name="Jia G."/>
            <person name="Kelly J.D."/>
            <person name="Kudrna D."/>
            <person name="Lee R."/>
            <person name="Richard M.M."/>
            <person name="Miklas P.N."/>
            <person name="Osorno J.M."/>
            <person name="Rodrigues J."/>
            <person name="Thareau V."/>
            <person name="Urrea C.A."/>
            <person name="Wang M."/>
            <person name="Yu Y."/>
            <person name="Zhang M."/>
            <person name="Wing R.A."/>
            <person name="Cregan P.B."/>
            <person name="Rokhsar D.S."/>
            <person name="Jackson S.A."/>
        </authorList>
    </citation>
    <scope>NUCLEOTIDE SEQUENCE [LARGE SCALE GENOMIC DNA]</scope>
    <source>
        <strain evidence="8">cv. G19833</strain>
    </source>
</reference>
<dbReference type="InterPro" id="IPR013083">
    <property type="entry name" value="Znf_RING/FYVE/PHD"/>
</dbReference>
<sequence length="351" mass="39568">MAVEARHFNIFHSQQLIPNRETLTNTMDATIMNMYASQTGLGNYSMLPLSGTTTASETFFPPPQFSSLPQKPAVLESDNSTLSHNNVVSVPRKRSRDSIHDNNFPFHSYPQKKTDSFSFLGEDISSHIHRQQLDLDALVSQHMEKVRMELEEKRKRHARRLMESIEAEMAKRLRAKEEEILKIEKLNWVLEEKVRSLSIENQLWRDLAQTNEATANALRTNLEQVLAQVAAPPDTAEEDAESCCGSSDEGWRTLATGAQDKEKEGCSGRKENIIIVNNNDNNNNIKNKNNQKENEKSGEKRLCRKCGKEESCVLILPCRHLCVCTGCGSSLDSCPVCKSFKNASVLVNMTL</sequence>
<evidence type="ECO:0000256" key="1">
    <source>
        <dbReference type="ARBA" id="ARBA00022723"/>
    </source>
</evidence>
<dbReference type="GO" id="GO:0043067">
    <property type="term" value="P:regulation of programmed cell death"/>
    <property type="evidence" value="ECO:0007669"/>
    <property type="project" value="TreeGrafter"/>
</dbReference>
<dbReference type="PROSITE" id="PS50089">
    <property type="entry name" value="ZF_RING_2"/>
    <property type="match status" value="1"/>
</dbReference>
<dbReference type="PANTHER" id="PTHR42647:SF12">
    <property type="entry name" value="BOI-RELATED E3 UBIQUITIN-PROTEIN LIGASE 2-RELATED"/>
    <property type="match status" value="1"/>
</dbReference>
<evidence type="ECO:0000313" key="7">
    <source>
        <dbReference type="EMBL" id="ESW05377.1"/>
    </source>
</evidence>
<feature type="domain" description="RING-type" evidence="6">
    <location>
        <begin position="303"/>
        <end position="338"/>
    </location>
</feature>
<dbReference type="Pfam" id="PF13920">
    <property type="entry name" value="zf-C3HC4_3"/>
    <property type="match status" value="1"/>
</dbReference>
<dbReference type="Proteomes" id="UP000000226">
    <property type="component" value="Chromosome 11"/>
</dbReference>
<evidence type="ECO:0000256" key="2">
    <source>
        <dbReference type="ARBA" id="ARBA00022771"/>
    </source>
</evidence>
<dbReference type="STRING" id="3885.V7AIF0"/>
<dbReference type="Gene3D" id="3.30.40.10">
    <property type="entry name" value="Zinc/RING finger domain, C3HC4 (zinc finger)"/>
    <property type="match status" value="1"/>
</dbReference>
<dbReference type="CDD" id="cd16649">
    <property type="entry name" value="mRING-HC-C3HC5_CGRF1-like"/>
    <property type="match status" value="1"/>
</dbReference>
<evidence type="ECO:0000256" key="5">
    <source>
        <dbReference type="SAM" id="Coils"/>
    </source>
</evidence>